<reference evidence="15" key="1">
    <citation type="submission" date="2022-10" db="EMBL/GenBank/DDBJ databases">
        <title>Characterization and whole genome sequencing of a new Roseateles species, isolated from fresh water.</title>
        <authorList>
            <person name="Guliayeva D.Y."/>
            <person name="Akhremchuk A.E."/>
            <person name="Sikolenko M.A."/>
            <person name="Valentovich L.N."/>
            <person name="Sidarenka A.V."/>
        </authorList>
    </citation>
    <scope>NUCLEOTIDE SEQUENCE</scope>
    <source>
        <strain evidence="15">BIM B-1768</strain>
    </source>
</reference>
<comment type="catalytic activity">
    <reaction evidence="1">
        <text>ATP + protein L-histidine = ADP + protein N-phospho-L-histidine.</text>
        <dbReference type="EC" id="2.7.13.3"/>
    </reaction>
</comment>
<dbReference type="InterPro" id="IPR050428">
    <property type="entry name" value="TCS_sensor_his_kinase"/>
</dbReference>
<proteinExistence type="predicted"/>
<evidence type="ECO:0000256" key="7">
    <source>
        <dbReference type="ARBA" id="ARBA00022777"/>
    </source>
</evidence>
<dbReference type="Gene3D" id="1.10.287.130">
    <property type="match status" value="1"/>
</dbReference>
<dbReference type="InterPro" id="IPR004358">
    <property type="entry name" value="Sig_transdc_His_kin-like_C"/>
</dbReference>
<keyword evidence="10 12" id="KW-0472">Membrane</keyword>
<feature type="compositionally biased region" description="Low complexity" evidence="11">
    <location>
        <begin position="397"/>
        <end position="413"/>
    </location>
</feature>
<feature type="region of interest" description="Disordered" evidence="11">
    <location>
        <begin position="397"/>
        <end position="431"/>
    </location>
</feature>
<dbReference type="EMBL" id="CP104562">
    <property type="protein sequence ID" value="UXH76548.1"/>
    <property type="molecule type" value="Genomic_DNA"/>
</dbReference>
<comment type="subcellular location">
    <subcellularLocation>
        <location evidence="2">Membrane</location>
    </subcellularLocation>
</comment>
<evidence type="ECO:0000313" key="16">
    <source>
        <dbReference type="Proteomes" id="UP001064933"/>
    </source>
</evidence>
<dbReference type="Pfam" id="PF02518">
    <property type="entry name" value="HATPase_c"/>
    <property type="match status" value="1"/>
</dbReference>
<dbReference type="SUPFAM" id="SSF47384">
    <property type="entry name" value="Homodimeric domain of signal transducing histidine kinase"/>
    <property type="match status" value="1"/>
</dbReference>
<dbReference type="PANTHER" id="PTHR45436">
    <property type="entry name" value="SENSOR HISTIDINE KINASE YKOH"/>
    <property type="match status" value="1"/>
</dbReference>
<dbReference type="PROSITE" id="PS50109">
    <property type="entry name" value="HIS_KIN"/>
    <property type="match status" value="1"/>
</dbReference>
<evidence type="ECO:0000256" key="6">
    <source>
        <dbReference type="ARBA" id="ARBA00022692"/>
    </source>
</evidence>
<evidence type="ECO:0000313" key="15">
    <source>
        <dbReference type="EMBL" id="UXH76548.1"/>
    </source>
</evidence>
<dbReference type="PRINTS" id="PR00344">
    <property type="entry name" value="BCTRLSENSOR"/>
</dbReference>
<keyword evidence="9" id="KW-0902">Two-component regulatory system</keyword>
<dbReference type="Pfam" id="PF00512">
    <property type="entry name" value="HisKA"/>
    <property type="match status" value="1"/>
</dbReference>
<dbReference type="InterPro" id="IPR003660">
    <property type="entry name" value="HAMP_dom"/>
</dbReference>
<dbReference type="Gene3D" id="3.30.565.10">
    <property type="entry name" value="Histidine kinase-like ATPase, C-terminal domain"/>
    <property type="match status" value="1"/>
</dbReference>
<dbReference type="InterPro" id="IPR036890">
    <property type="entry name" value="HATPase_C_sf"/>
</dbReference>
<organism evidence="15 16">
    <name type="scientific">Roseateles amylovorans</name>
    <dbReference type="NCBI Taxonomy" id="2978473"/>
    <lineage>
        <taxon>Bacteria</taxon>
        <taxon>Pseudomonadati</taxon>
        <taxon>Pseudomonadota</taxon>
        <taxon>Betaproteobacteria</taxon>
        <taxon>Burkholderiales</taxon>
        <taxon>Sphaerotilaceae</taxon>
        <taxon>Roseateles</taxon>
    </lineage>
</organism>
<keyword evidence="7 15" id="KW-0418">Kinase</keyword>
<feature type="transmembrane region" description="Helical" evidence="12">
    <location>
        <begin position="180"/>
        <end position="202"/>
    </location>
</feature>
<keyword evidence="6 12" id="KW-0812">Transmembrane</keyword>
<dbReference type="Proteomes" id="UP001064933">
    <property type="component" value="Chromosome"/>
</dbReference>
<gene>
    <name evidence="15" type="ORF">N4261_16025</name>
</gene>
<evidence type="ECO:0000256" key="4">
    <source>
        <dbReference type="ARBA" id="ARBA00022553"/>
    </source>
</evidence>
<dbReference type="RefSeq" id="WP_261756280.1">
    <property type="nucleotide sequence ID" value="NZ_CP104562.2"/>
</dbReference>
<keyword evidence="8 12" id="KW-1133">Transmembrane helix</keyword>
<sequence length="514" mass="55616">MYSLKRQLLLWLLLPQLVLWLAGALFSYRLAGRYANEAVDATLAQAVRSLSRQVKPMGNGLLIDFPRAAQDVLEADPNDKLLYTVSSPPGKFILGNRNLPSPPSMPASPPMGEAQFYDGEIDTPERPELRQGAPVRVAALYLQFGENPRDQQTMLVQVARSSANRELLARRLLIDTMLPLSLLIVLMSMIVWAGVGAGLAPISRLRRLVEGRRPNDLRPIELDAAPQELRTLAQAINDLLEAVSHNVQSQRRFISDAAHQLRTPLAGLKSQSELALAEAPPGPLTARLARVHESATRSAHLVNQLLALARTEPESVTRQPLTRLDLTRLAREVTAELVPRSLLQQVDLGFDEDEPLADIEVMGINLLLREALVNLVDNAMRYAGRGATVTVQVRRAQGSANGSTASSAASPVHGHGHGHGHAAHNAPGSGSMAAQVSHECAELLVTDNGPGVPPAMQDKVFERFFRGTHEGNGCGLGLAIVKEIVERHGGQVSMTNVSPHGLQVRMRLPLAAAV</sequence>
<dbReference type="EC" id="2.7.13.3" evidence="3"/>
<evidence type="ECO:0000256" key="10">
    <source>
        <dbReference type="ARBA" id="ARBA00023136"/>
    </source>
</evidence>
<accession>A0ABY6AZ15</accession>
<evidence type="ECO:0000256" key="9">
    <source>
        <dbReference type="ARBA" id="ARBA00023012"/>
    </source>
</evidence>
<evidence type="ECO:0000256" key="1">
    <source>
        <dbReference type="ARBA" id="ARBA00000085"/>
    </source>
</evidence>
<keyword evidence="16" id="KW-1185">Reference proteome</keyword>
<evidence type="ECO:0000256" key="2">
    <source>
        <dbReference type="ARBA" id="ARBA00004370"/>
    </source>
</evidence>
<feature type="domain" description="HAMP" evidence="14">
    <location>
        <begin position="196"/>
        <end position="248"/>
    </location>
</feature>
<dbReference type="SMART" id="SM00388">
    <property type="entry name" value="HisKA"/>
    <property type="match status" value="1"/>
</dbReference>
<feature type="domain" description="Histidine kinase" evidence="13">
    <location>
        <begin position="256"/>
        <end position="512"/>
    </location>
</feature>
<evidence type="ECO:0000256" key="8">
    <source>
        <dbReference type="ARBA" id="ARBA00022989"/>
    </source>
</evidence>
<dbReference type="SUPFAM" id="SSF55874">
    <property type="entry name" value="ATPase domain of HSP90 chaperone/DNA topoisomerase II/histidine kinase"/>
    <property type="match status" value="1"/>
</dbReference>
<protein>
    <recommendedName>
        <fullName evidence="3">histidine kinase</fullName>
        <ecNumber evidence="3">2.7.13.3</ecNumber>
    </recommendedName>
</protein>
<dbReference type="CDD" id="cd00075">
    <property type="entry name" value="HATPase"/>
    <property type="match status" value="1"/>
</dbReference>
<name>A0ABY6AZ15_9BURK</name>
<dbReference type="CDD" id="cd00082">
    <property type="entry name" value="HisKA"/>
    <property type="match status" value="1"/>
</dbReference>
<dbReference type="PANTHER" id="PTHR45436:SF1">
    <property type="entry name" value="SENSOR PROTEIN QSEC"/>
    <property type="match status" value="1"/>
</dbReference>
<dbReference type="PROSITE" id="PS50885">
    <property type="entry name" value="HAMP"/>
    <property type="match status" value="1"/>
</dbReference>
<evidence type="ECO:0000256" key="12">
    <source>
        <dbReference type="SAM" id="Phobius"/>
    </source>
</evidence>
<dbReference type="SMART" id="SM00387">
    <property type="entry name" value="HATPase_c"/>
    <property type="match status" value="1"/>
</dbReference>
<evidence type="ECO:0000259" key="13">
    <source>
        <dbReference type="PROSITE" id="PS50109"/>
    </source>
</evidence>
<evidence type="ECO:0000256" key="5">
    <source>
        <dbReference type="ARBA" id="ARBA00022679"/>
    </source>
</evidence>
<evidence type="ECO:0000259" key="14">
    <source>
        <dbReference type="PROSITE" id="PS50885"/>
    </source>
</evidence>
<dbReference type="InterPro" id="IPR003594">
    <property type="entry name" value="HATPase_dom"/>
</dbReference>
<keyword evidence="5" id="KW-0808">Transferase</keyword>
<dbReference type="InterPro" id="IPR036097">
    <property type="entry name" value="HisK_dim/P_sf"/>
</dbReference>
<keyword evidence="4" id="KW-0597">Phosphoprotein</keyword>
<dbReference type="GO" id="GO:0016301">
    <property type="term" value="F:kinase activity"/>
    <property type="evidence" value="ECO:0007669"/>
    <property type="project" value="UniProtKB-KW"/>
</dbReference>
<dbReference type="InterPro" id="IPR005467">
    <property type="entry name" value="His_kinase_dom"/>
</dbReference>
<dbReference type="InterPro" id="IPR003661">
    <property type="entry name" value="HisK_dim/P_dom"/>
</dbReference>
<dbReference type="InterPro" id="IPR013727">
    <property type="entry name" value="2CSK_N"/>
</dbReference>
<dbReference type="Pfam" id="PF08521">
    <property type="entry name" value="2CSK_N"/>
    <property type="match status" value="1"/>
</dbReference>
<evidence type="ECO:0000256" key="11">
    <source>
        <dbReference type="SAM" id="MobiDB-lite"/>
    </source>
</evidence>
<evidence type="ECO:0000256" key="3">
    <source>
        <dbReference type="ARBA" id="ARBA00012438"/>
    </source>
</evidence>